<evidence type="ECO:0000256" key="1">
    <source>
        <dbReference type="ARBA" id="ARBA00004651"/>
    </source>
</evidence>
<proteinExistence type="predicted"/>
<gene>
    <name evidence="7" type="ORF">H9914_09380</name>
</gene>
<evidence type="ECO:0000256" key="3">
    <source>
        <dbReference type="ARBA" id="ARBA00022692"/>
    </source>
</evidence>
<dbReference type="AlphaFoldDB" id="A0A9D2QUW1"/>
<keyword evidence="3 6" id="KW-0812">Transmembrane</keyword>
<evidence type="ECO:0000313" key="7">
    <source>
        <dbReference type="EMBL" id="HJD29184.1"/>
    </source>
</evidence>
<evidence type="ECO:0000256" key="2">
    <source>
        <dbReference type="ARBA" id="ARBA00022475"/>
    </source>
</evidence>
<evidence type="ECO:0000256" key="4">
    <source>
        <dbReference type="ARBA" id="ARBA00022989"/>
    </source>
</evidence>
<feature type="transmembrane region" description="Helical" evidence="6">
    <location>
        <begin position="115"/>
        <end position="139"/>
    </location>
</feature>
<feature type="transmembrane region" description="Helical" evidence="6">
    <location>
        <begin position="260"/>
        <end position="278"/>
    </location>
</feature>
<accession>A0A9D2QUW1</accession>
<protein>
    <submittedName>
        <fullName evidence="7">Polysaccharide biosynthesis C-terminal domain-containing protein</fullName>
    </submittedName>
</protein>
<reference evidence="7" key="2">
    <citation type="submission" date="2021-04" db="EMBL/GenBank/DDBJ databases">
        <authorList>
            <person name="Gilroy R."/>
        </authorList>
    </citation>
    <scope>NUCLEOTIDE SEQUENCE</scope>
    <source>
        <strain evidence="7">ChiBcec6-4105</strain>
    </source>
</reference>
<dbReference type="GO" id="GO:0005886">
    <property type="term" value="C:plasma membrane"/>
    <property type="evidence" value="ECO:0007669"/>
    <property type="project" value="UniProtKB-SubCell"/>
</dbReference>
<dbReference type="EMBL" id="DWUY01000210">
    <property type="protein sequence ID" value="HJD29184.1"/>
    <property type="molecule type" value="Genomic_DNA"/>
</dbReference>
<keyword evidence="2" id="KW-1003">Cell membrane</keyword>
<name>A0A9D2QUW1_9FIRM</name>
<feature type="transmembrane region" description="Helical" evidence="6">
    <location>
        <begin position="193"/>
        <end position="212"/>
    </location>
</feature>
<comment type="caution">
    <text evidence="7">The sequence shown here is derived from an EMBL/GenBank/DDBJ whole genome shotgun (WGS) entry which is preliminary data.</text>
</comment>
<feature type="transmembrane region" description="Helical" evidence="6">
    <location>
        <begin position="70"/>
        <end position="95"/>
    </location>
</feature>
<dbReference type="InterPro" id="IPR002528">
    <property type="entry name" value="MATE_fam"/>
</dbReference>
<feature type="transmembrane region" description="Helical" evidence="6">
    <location>
        <begin position="233"/>
        <end position="254"/>
    </location>
</feature>
<evidence type="ECO:0000256" key="6">
    <source>
        <dbReference type="SAM" id="Phobius"/>
    </source>
</evidence>
<dbReference type="PANTHER" id="PTHR43823">
    <property type="entry name" value="SPORULATION PROTEIN YKVU"/>
    <property type="match status" value="1"/>
</dbReference>
<keyword evidence="4 6" id="KW-1133">Transmembrane helix</keyword>
<keyword evidence="5 6" id="KW-0472">Membrane</keyword>
<dbReference type="GO" id="GO:0015297">
    <property type="term" value="F:antiporter activity"/>
    <property type="evidence" value="ECO:0007669"/>
    <property type="project" value="InterPro"/>
</dbReference>
<dbReference type="PANTHER" id="PTHR43823:SF3">
    <property type="entry name" value="MULTIDRUG EXPORT PROTEIN MEPA"/>
    <property type="match status" value="1"/>
</dbReference>
<feature type="transmembrane region" description="Helical" evidence="6">
    <location>
        <begin position="151"/>
        <end position="173"/>
    </location>
</feature>
<dbReference type="Pfam" id="PF01554">
    <property type="entry name" value="MatE"/>
    <property type="match status" value="1"/>
</dbReference>
<dbReference type="GO" id="GO:0042910">
    <property type="term" value="F:xenobiotic transmembrane transporter activity"/>
    <property type="evidence" value="ECO:0007669"/>
    <property type="project" value="InterPro"/>
</dbReference>
<comment type="subcellular location">
    <subcellularLocation>
        <location evidence="1">Cell membrane</location>
        <topology evidence="1">Multi-pass membrane protein</topology>
    </subcellularLocation>
</comment>
<organism evidence="7 8">
    <name type="scientific">Candidatus Blautia avicola</name>
    <dbReference type="NCBI Taxonomy" id="2838483"/>
    <lineage>
        <taxon>Bacteria</taxon>
        <taxon>Bacillati</taxon>
        <taxon>Bacillota</taxon>
        <taxon>Clostridia</taxon>
        <taxon>Lachnospirales</taxon>
        <taxon>Lachnospiraceae</taxon>
        <taxon>Blautia</taxon>
    </lineage>
</organism>
<evidence type="ECO:0000256" key="5">
    <source>
        <dbReference type="ARBA" id="ARBA00023136"/>
    </source>
</evidence>
<evidence type="ECO:0000313" key="8">
    <source>
        <dbReference type="Proteomes" id="UP000823892"/>
    </source>
</evidence>
<dbReference type="Proteomes" id="UP000823892">
    <property type="component" value="Unassembled WGS sequence"/>
</dbReference>
<dbReference type="InterPro" id="IPR051327">
    <property type="entry name" value="MATE_MepA_subfamily"/>
</dbReference>
<feature type="transmembrane region" description="Helical" evidence="6">
    <location>
        <begin position="24"/>
        <end position="46"/>
    </location>
</feature>
<reference evidence="7" key="1">
    <citation type="journal article" date="2021" name="PeerJ">
        <title>Extensive microbial diversity within the chicken gut microbiome revealed by metagenomics and culture.</title>
        <authorList>
            <person name="Gilroy R."/>
            <person name="Ravi A."/>
            <person name="Getino M."/>
            <person name="Pursley I."/>
            <person name="Horton D.L."/>
            <person name="Alikhan N.F."/>
            <person name="Baker D."/>
            <person name="Gharbi K."/>
            <person name="Hall N."/>
            <person name="Watson M."/>
            <person name="Adriaenssens E.M."/>
            <person name="Foster-Nyarko E."/>
            <person name="Jarju S."/>
            <person name="Secka A."/>
            <person name="Antonio M."/>
            <person name="Oren A."/>
            <person name="Chaudhuri R.R."/>
            <person name="La Ragione R."/>
            <person name="Hildebrand F."/>
            <person name="Pallen M.J."/>
        </authorList>
    </citation>
    <scope>NUCLEOTIDE SEQUENCE</scope>
    <source>
        <strain evidence="7">ChiBcec6-4105</strain>
    </source>
</reference>
<sequence>MISVIIGAAANVILDPIMIFRLGMGSAGAALATVISQCCMAVYVIVQLRSRKMPIRLGFYKFQLKLSRRITAIGAMSFLITVLDNLIIILLNIVLRKYGGPARGDQLITCATVVQSFLTIVSCPVQGIVSGCGTIFSYHYGARKYKKICQAFLGVFILSGIYIGILEIGVQVFPRLFAGLFLQDESLSLQAAASLRMYTLALLGVAVQYTLVDGLTAMGKVRFAFPLSVFRKIMYMVCIIALPMFLDIRFVFYAGSISDGAGAVFSLLLFFFIVNPKLKQELQ</sequence>